<dbReference type="Pfam" id="PF10011">
    <property type="entry name" value="DUF2254"/>
    <property type="match status" value="1"/>
</dbReference>
<feature type="transmembrane region" description="Helical" evidence="1">
    <location>
        <begin position="12"/>
        <end position="31"/>
    </location>
</feature>
<sequence>MAALNFQGTNISAWLIPLAYAAVAVACGFTVPRIGYAILPGLVSSISVNAAVGFYSAIASGMIALTGIVFSLTFLMVQFSATAYSPRLVLWIARDPVISHAIGVFTATFLYALDSLAWVDRQGSGRVPLLGILVVSLLLIVSIIMFISLIHRIGKLQVTQMLTFTGDRGREVIESLYPPIETPASTASVESLDAPCTQTLFHHG</sequence>
<dbReference type="Proteomes" id="UP000567293">
    <property type="component" value="Unassembled WGS sequence"/>
</dbReference>
<name>A0A7V8NNK5_9BACT</name>
<gene>
    <name evidence="2" type="ORF">HRJ53_06495</name>
</gene>
<evidence type="ECO:0000313" key="3">
    <source>
        <dbReference type="Proteomes" id="UP000567293"/>
    </source>
</evidence>
<dbReference type="InterPro" id="IPR018723">
    <property type="entry name" value="DUF2254_membrane"/>
</dbReference>
<keyword evidence="1" id="KW-0812">Transmembrane</keyword>
<feature type="transmembrane region" description="Helical" evidence="1">
    <location>
        <begin position="52"/>
        <end position="77"/>
    </location>
</feature>
<keyword evidence="1" id="KW-1133">Transmembrane helix</keyword>
<evidence type="ECO:0000313" key="2">
    <source>
        <dbReference type="EMBL" id="MBA0084624.1"/>
    </source>
</evidence>
<keyword evidence="3" id="KW-1185">Reference proteome</keyword>
<protein>
    <submittedName>
        <fullName evidence="2">DUF2254 domain-containing protein</fullName>
    </submittedName>
</protein>
<proteinExistence type="predicted"/>
<feature type="non-terminal residue" evidence="2">
    <location>
        <position position="204"/>
    </location>
</feature>
<dbReference type="AlphaFoldDB" id="A0A7V8NNK5"/>
<feature type="transmembrane region" description="Helical" evidence="1">
    <location>
        <begin position="129"/>
        <end position="150"/>
    </location>
</feature>
<reference evidence="2" key="1">
    <citation type="submission" date="2020-06" db="EMBL/GenBank/DDBJ databases">
        <title>Legume-microbial interactions unlock mineral nutrients during tropical forest succession.</title>
        <authorList>
            <person name="Epihov D.Z."/>
        </authorList>
    </citation>
    <scope>NUCLEOTIDE SEQUENCE [LARGE SCALE GENOMIC DNA]</scope>
    <source>
        <strain evidence="2">Pan2503</strain>
    </source>
</reference>
<dbReference type="EMBL" id="JACDQQ010000640">
    <property type="protein sequence ID" value="MBA0084624.1"/>
    <property type="molecule type" value="Genomic_DNA"/>
</dbReference>
<feature type="transmembrane region" description="Helical" evidence="1">
    <location>
        <begin position="97"/>
        <end position="117"/>
    </location>
</feature>
<organism evidence="2 3">
    <name type="scientific">Candidatus Acidiferrum panamense</name>
    <dbReference type="NCBI Taxonomy" id="2741543"/>
    <lineage>
        <taxon>Bacteria</taxon>
        <taxon>Pseudomonadati</taxon>
        <taxon>Acidobacteriota</taxon>
        <taxon>Terriglobia</taxon>
        <taxon>Candidatus Acidiferrales</taxon>
        <taxon>Candidatus Acidiferrum</taxon>
    </lineage>
</organism>
<accession>A0A7V8NNK5</accession>
<comment type="caution">
    <text evidence="2">The sequence shown here is derived from an EMBL/GenBank/DDBJ whole genome shotgun (WGS) entry which is preliminary data.</text>
</comment>
<evidence type="ECO:0000256" key="1">
    <source>
        <dbReference type="SAM" id="Phobius"/>
    </source>
</evidence>
<keyword evidence="1" id="KW-0472">Membrane</keyword>